<dbReference type="PANTHER" id="PTHR20963:SF43">
    <property type="entry name" value="PUTATIVE (AFU_ORTHOLOGUE AFUA_7G01240)-RELATED"/>
    <property type="match status" value="1"/>
</dbReference>
<dbReference type="Proteomes" id="UP000248961">
    <property type="component" value="Unassembled WGS sequence"/>
</dbReference>
<keyword evidence="3" id="KW-1185">Reference proteome</keyword>
<dbReference type="Gene3D" id="3.40.50.1240">
    <property type="entry name" value="Phosphoglycerate mutase-like"/>
    <property type="match status" value="1"/>
</dbReference>
<name>A0A395HVB9_ASPHC</name>
<dbReference type="EMBL" id="KZ824286">
    <property type="protein sequence ID" value="RAL11882.1"/>
    <property type="molecule type" value="Genomic_DNA"/>
</dbReference>
<dbReference type="AlphaFoldDB" id="A0A395HVB9"/>
<proteinExistence type="predicted"/>
<dbReference type="Pfam" id="PF00328">
    <property type="entry name" value="His_Phos_2"/>
    <property type="match status" value="1"/>
</dbReference>
<dbReference type="InterPro" id="IPR000560">
    <property type="entry name" value="His_Pase_clade-2"/>
</dbReference>
<dbReference type="OrthoDB" id="6509975at2759"/>
<evidence type="ECO:0000313" key="2">
    <source>
        <dbReference type="EMBL" id="RAL11882.1"/>
    </source>
</evidence>
<dbReference type="CDD" id="cd07061">
    <property type="entry name" value="HP_HAP_like"/>
    <property type="match status" value="1"/>
</dbReference>
<keyword evidence="1" id="KW-0378">Hydrolase</keyword>
<organism evidence="2 3">
    <name type="scientific">Aspergillus homomorphus (strain CBS 101889)</name>
    <dbReference type="NCBI Taxonomy" id="1450537"/>
    <lineage>
        <taxon>Eukaryota</taxon>
        <taxon>Fungi</taxon>
        <taxon>Dikarya</taxon>
        <taxon>Ascomycota</taxon>
        <taxon>Pezizomycotina</taxon>
        <taxon>Eurotiomycetes</taxon>
        <taxon>Eurotiomycetidae</taxon>
        <taxon>Eurotiales</taxon>
        <taxon>Aspergillaceae</taxon>
        <taxon>Aspergillus</taxon>
        <taxon>Aspergillus subgen. Circumdati</taxon>
    </lineage>
</organism>
<gene>
    <name evidence="2" type="ORF">BO97DRAFT_87849</name>
</gene>
<dbReference type="RefSeq" id="XP_025551036.1">
    <property type="nucleotide sequence ID" value="XM_025701117.1"/>
</dbReference>
<sequence>MTLPRLRLRASRFSLLIFVCLFLVTLNLFPSSMLLSTQVVLVTLGATAAALPSASSAASAPTGFLPPGFDITAYWGNLRPYKDASGFNVSTGVPLGCELSQVHILHRHAQRYPTAYPLDAGSMEGFAQKLHNHRLQYPNVSLGTGPLAFLNDWKYLMGTELLLPSGAATEATSGAHFWNKYGRPLFRAPAGLASWDPSLNVYPNGTQRPKPVFRSTDQARILESARWWLSGFFSSTNANSSASEYDLVVIPESAGYNNTLAATCPNTDWSIGYAPPPLPLKHQRYSVPGKNPRPPLSFSFLATSIL</sequence>
<accession>A0A395HVB9</accession>
<dbReference type="SUPFAM" id="SSF53254">
    <property type="entry name" value="Phosphoglycerate mutase-like"/>
    <property type="match status" value="1"/>
</dbReference>
<dbReference type="PANTHER" id="PTHR20963">
    <property type="entry name" value="MULTIPLE INOSITOL POLYPHOSPHATE PHOSPHATASE-RELATED"/>
    <property type="match status" value="1"/>
</dbReference>
<evidence type="ECO:0000313" key="3">
    <source>
        <dbReference type="Proteomes" id="UP000248961"/>
    </source>
</evidence>
<dbReference type="GeneID" id="37205406"/>
<dbReference type="STRING" id="1450537.A0A395HVB9"/>
<dbReference type="GO" id="GO:0003993">
    <property type="term" value="F:acid phosphatase activity"/>
    <property type="evidence" value="ECO:0007669"/>
    <property type="project" value="TreeGrafter"/>
</dbReference>
<dbReference type="InterPro" id="IPR029033">
    <property type="entry name" value="His_PPase_superfam"/>
</dbReference>
<protein>
    <submittedName>
        <fullName evidence="2">Phosphoglycerate mutase-like protein</fullName>
    </submittedName>
</protein>
<reference evidence="2 3" key="1">
    <citation type="submission" date="2018-02" db="EMBL/GenBank/DDBJ databases">
        <title>The genomes of Aspergillus section Nigri reveals drivers in fungal speciation.</title>
        <authorList>
            <consortium name="DOE Joint Genome Institute"/>
            <person name="Vesth T.C."/>
            <person name="Nybo J."/>
            <person name="Theobald S."/>
            <person name="Brandl J."/>
            <person name="Frisvad J.C."/>
            <person name="Nielsen K.F."/>
            <person name="Lyhne E.K."/>
            <person name="Kogle M.E."/>
            <person name="Kuo A."/>
            <person name="Riley R."/>
            <person name="Clum A."/>
            <person name="Nolan M."/>
            <person name="Lipzen A."/>
            <person name="Salamov A."/>
            <person name="Henrissat B."/>
            <person name="Wiebenga A."/>
            <person name="De vries R.P."/>
            <person name="Grigoriev I.V."/>
            <person name="Mortensen U.H."/>
            <person name="Andersen M.R."/>
            <person name="Baker S.E."/>
        </authorList>
    </citation>
    <scope>NUCLEOTIDE SEQUENCE [LARGE SCALE GENOMIC DNA]</scope>
    <source>
        <strain evidence="2 3">CBS 101889</strain>
    </source>
</reference>
<dbReference type="VEuPathDB" id="FungiDB:BO97DRAFT_87849"/>
<evidence type="ECO:0000256" key="1">
    <source>
        <dbReference type="ARBA" id="ARBA00022801"/>
    </source>
</evidence>